<dbReference type="EMBL" id="KZ301969">
    <property type="protein sequence ID" value="PFH54844.1"/>
    <property type="molecule type" value="Genomic_DNA"/>
</dbReference>
<feature type="compositionally biased region" description="Acidic residues" evidence="1">
    <location>
        <begin position="74"/>
        <end position="89"/>
    </location>
</feature>
<organism evidence="2 3">
    <name type="scientific">Amanita thiersii Skay4041</name>
    <dbReference type="NCBI Taxonomy" id="703135"/>
    <lineage>
        <taxon>Eukaryota</taxon>
        <taxon>Fungi</taxon>
        <taxon>Dikarya</taxon>
        <taxon>Basidiomycota</taxon>
        <taxon>Agaricomycotina</taxon>
        <taxon>Agaricomycetes</taxon>
        <taxon>Agaricomycetidae</taxon>
        <taxon>Agaricales</taxon>
        <taxon>Pluteineae</taxon>
        <taxon>Amanitaceae</taxon>
        <taxon>Amanita</taxon>
    </lineage>
</organism>
<dbReference type="AlphaFoldDB" id="A0A2A9NYX7"/>
<gene>
    <name evidence="2" type="ORF">AMATHDRAFT_72601</name>
</gene>
<feature type="compositionally biased region" description="Basic and acidic residues" evidence="1">
    <location>
        <begin position="176"/>
        <end position="185"/>
    </location>
</feature>
<feature type="region of interest" description="Disordered" evidence="1">
    <location>
        <begin position="56"/>
        <end position="137"/>
    </location>
</feature>
<evidence type="ECO:0000313" key="3">
    <source>
        <dbReference type="Proteomes" id="UP000242287"/>
    </source>
</evidence>
<reference evidence="2 3" key="1">
    <citation type="submission" date="2014-02" db="EMBL/GenBank/DDBJ databases">
        <title>Transposable element dynamics among asymbiotic and ectomycorrhizal Amanita fungi.</title>
        <authorList>
            <consortium name="DOE Joint Genome Institute"/>
            <person name="Hess J."/>
            <person name="Skrede I."/>
            <person name="Wolfe B."/>
            <person name="LaButti K."/>
            <person name="Ohm R.A."/>
            <person name="Grigoriev I.V."/>
            <person name="Pringle A."/>
        </authorList>
    </citation>
    <scope>NUCLEOTIDE SEQUENCE [LARGE SCALE GENOMIC DNA]</scope>
    <source>
        <strain evidence="2 3">SKay4041</strain>
    </source>
</reference>
<evidence type="ECO:0000256" key="1">
    <source>
        <dbReference type="SAM" id="MobiDB-lite"/>
    </source>
</evidence>
<protein>
    <submittedName>
        <fullName evidence="2">Uncharacterized protein</fullName>
    </submittedName>
</protein>
<name>A0A2A9NYX7_9AGAR</name>
<keyword evidence="3" id="KW-1185">Reference proteome</keyword>
<dbReference type="Proteomes" id="UP000242287">
    <property type="component" value="Unassembled WGS sequence"/>
</dbReference>
<sequence length="195" mass="20689">MATRRRIGVSAASTEAARRQLMQPVSCWERVWATPQNVPNGSSIKAYKWVRTDKVQQFSDDEGGADEPLAPLPDEPDVVDGDEEMDQEEQVANGAESVQPPGTRAATASQEDTPSKPPSPKPQLSLQATNDQVDNTGDVLDALLKPLDSGDDGGVPKTVVDEGMELDMPVLGTDGLKLDNSHELGEVDGGDGLVG</sequence>
<dbReference type="OrthoDB" id="2595509at2759"/>
<evidence type="ECO:0000313" key="2">
    <source>
        <dbReference type="EMBL" id="PFH54844.1"/>
    </source>
</evidence>
<proteinExistence type="predicted"/>
<dbReference type="STRING" id="703135.A0A2A9NYX7"/>
<feature type="region of interest" description="Disordered" evidence="1">
    <location>
        <begin position="171"/>
        <end position="195"/>
    </location>
</feature>
<accession>A0A2A9NYX7</accession>